<dbReference type="InterPro" id="IPR036291">
    <property type="entry name" value="NAD(P)-bd_dom_sf"/>
</dbReference>
<evidence type="ECO:0000256" key="4">
    <source>
        <dbReference type="ARBA" id="ARBA00017099"/>
    </source>
</evidence>
<dbReference type="NCBIfam" id="TIGR01214">
    <property type="entry name" value="rmlD"/>
    <property type="match status" value="1"/>
</dbReference>
<dbReference type="SUPFAM" id="SSF51735">
    <property type="entry name" value="NAD(P)-binding Rossmann-fold domains"/>
    <property type="match status" value="1"/>
</dbReference>
<accession>A0AB33G099</accession>
<dbReference type="FunFam" id="3.40.50.720:FF:000159">
    <property type="entry name" value="dTDP-4-dehydrorhamnose reductase"/>
    <property type="match status" value="1"/>
</dbReference>
<evidence type="ECO:0000313" key="8">
    <source>
        <dbReference type="EMBL" id="AWL67371.1"/>
    </source>
</evidence>
<dbReference type="CDD" id="cd05254">
    <property type="entry name" value="dTDP_HR_like_SDR_e"/>
    <property type="match status" value="1"/>
</dbReference>
<dbReference type="InterPro" id="IPR005913">
    <property type="entry name" value="dTDP_dehydrorham_reduct"/>
</dbReference>
<keyword evidence="6" id="KW-0560">Oxidoreductase</keyword>
<gene>
    <name evidence="8" type="primary">rfbD</name>
    <name evidence="8" type="ORF">DKC05_06665</name>
</gene>
<dbReference type="GO" id="GO:0005829">
    <property type="term" value="C:cytosol"/>
    <property type="evidence" value="ECO:0007669"/>
    <property type="project" value="TreeGrafter"/>
</dbReference>
<name>A0AB33G099_SERMA</name>
<comment type="pathway">
    <text evidence="1 6">Carbohydrate biosynthesis; dTDP-L-rhamnose biosynthesis.</text>
</comment>
<evidence type="ECO:0000256" key="2">
    <source>
        <dbReference type="ARBA" id="ARBA00010944"/>
    </source>
</evidence>
<dbReference type="Gene3D" id="3.40.50.720">
    <property type="entry name" value="NAD(P)-binding Rossmann-like Domain"/>
    <property type="match status" value="1"/>
</dbReference>
<evidence type="ECO:0000313" key="9">
    <source>
        <dbReference type="Proteomes" id="UP000245399"/>
    </source>
</evidence>
<comment type="function">
    <text evidence="6">Catalyzes the reduction of dTDP-6-deoxy-L-lyxo-4-hexulose to yield dTDP-L-rhamnose.</text>
</comment>
<dbReference type="GO" id="GO:0008831">
    <property type="term" value="F:dTDP-4-dehydrorhamnose reductase activity"/>
    <property type="evidence" value="ECO:0007669"/>
    <property type="project" value="UniProtKB-EC"/>
</dbReference>
<dbReference type="RefSeq" id="WP_038881066.1">
    <property type="nucleotide sequence ID" value="NZ_CABMHU010000150.1"/>
</dbReference>
<dbReference type="GO" id="GO:0019305">
    <property type="term" value="P:dTDP-rhamnose biosynthetic process"/>
    <property type="evidence" value="ECO:0007669"/>
    <property type="project" value="TreeGrafter"/>
</dbReference>
<comment type="similarity">
    <text evidence="2 6">Belongs to the dTDP-4-dehydrorhamnose reductase family.</text>
</comment>
<dbReference type="PANTHER" id="PTHR10491:SF4">
    <property type="entry name" value="METHIONINE ADENOSYLTRANSFERASE 2 SUBUNIT BETA"/>
    <property type="match status" value="1"/>
</dbReference>
<dbReference type="PANTHER" id="PTHR10491">
    <property type="entry name" value="DTDP-4-DEHYDRORHAMNOSE REDUCTASE"/>
    <property type="match status" value="1"/>
</dbReference>
<dbReference type="Gene3D" id="3.90.25.10">
    <property type="entry name" value="UDP-galactose 4-epimerase, domain 1"/>
    <property type="match status" value="1"/>
</dbReference>
<evidence type="ECO:0000256" key="3">
    <source>
        <dbReference type="ARBA" id="ARBA00012929"/>
    </source>
</evidence>
<evidence type="ECO:0000259" key="7">
    <source>
        <dbReference type="Pfam" id="PF04321"/>
    </source>
</evidence>
<evidence type="ECO:0000256" key="6">
    <source>
        <dbReference type="RuleBase" id="RU364082"/>
    </source>
</evidence>
<protein>
    <recommendedName>
        <fullName evidence="4 6">dTDP-4-dehydrorhamnose reductase</fullName>
        <ecNumber evidence="3 6">1.1.1.133</ecNumber>
    </recommendedName>
</protein>
<dbReference type="Pfam" id="PF04321">
    <property type="entry name" value="RmlD_sub_bind"/>
    <property type="match status" value="1"/>
</dbReference>
<dbReference type="EC" id="1.1.1.133" evidence="3 6"/>
<dbReference type="AlphaFoldDB" id="A0AB33G099"/>
<reference evidence="8 9" key="1">
    <citation type="submission" date="2018-05" db="EMBL/GenBank/DDBJ databases">
        <title>Klebsiella quasipneumonaiae provides a window into carbapenemase gene transfer, plasmid rearrangements and nosocomial acquisition from the hospital environment.</title>
        <authorList>
            <person name="Mathers A.J."/>
            <person name="Vegesana K."/>
            <person name="Stoesser N."/>
            <person name="Crook D."/>
            <person name="Vaughan A."/>
            <person name="Barry K."/>
            <person name="Parikh H."/>
            <person name="Sebra R."/>
            <person name="Kotay S."/>
            <person name="Walker A.S."/>
            <person name="Sheppard A.E."/>
        </authorList>
    </citation>
    <scope>NUCLEOTIDE SEQUENCE [LARGE SCALE GENOMIC DNA]</scope>
    <source>
        <strain evidence="8 9">CAV1761</strain>
    </source>
</reference>
<comment type="catalytic activity">
    <reaction evidence="5 6">
        <text>dTDP-beta-L-rhamnose + NADP(+) = dTDP-4-dehydro-beta-L-rhamnose + NADPH + H(+)</text>
        <dbReference type="Rhea" id="RHEA:21796"/>
        <dbReference type="ChEBI" id="CHEBI:15378"/>
        <dbReference type="ChEBI" id="CHEBI:57510"/>
        <dbReference type="ChEBI" id="CHEBI:57783"/>
        <dbReference type="ChEBI" id="CHEBI:58349"/>
        <dbReference type="ChEBI" id="CHEBI:62830"/>
        <dbReference type="EC" id="1.1.1.133"/>
    </reaction>
</comment>
<proteinExistence type="inferred from homology"/>
<feature type="domain" description="RmlD-like substrate binding" evidence="7">
    <location>
        <begin position="1"/>
        <end position="281"/>
    </location>
</feature>
<keyword evidence="6" id="KW-0521">NADP</keyword>
<sequence>MKVLLTGSKGQLGSCFRDRLPSGWDLLATDSESLDISDLARVKQVVADYRPDVIVNAAAYTAVDKAESDGELAARINEQGPSYLALAAAAHGCRLIHVSTDYVFDGRASRPYREDDATNPLGVYGSTKLDGERAVAGVLPGAIVLRTAWVFSEYGNNFVKTMLRLAKERDVLGIVGDQRGCPTYAGDIAQAIIELLKREAAGGVYHFCGNKEVSWSEFAGAIFAAALGQGTLTRLPQVNDITTDQYPTPAKRPAYSSLDCGKIESLGIQPSDWQQALKNIMPVLGER</sequence>
<dbReference type="InterPro" id="IPR029903">
    <property type="entry name" value="RmlD-like-bd"/>
</dbReference>
<organism evidence="8 9">
    <name type="scientific">Serratia marcescens</name>
    <dbReference type="NCBI Taxonomy" id="615"/>
    <lineage>
        <taxon>Bacteria</taxon>
        <taxon>Pseudomonadati</taxon>
        <taxon>Pseudomonadota</taxon>
        <taxon>Gammaproteobacteria</taxon>
        <taxon>Enterobacterales</taxon>
        <taxon>Yersiniaceae</taxon>
        <taxon>Serratia</taxon>
    </lineage>
</organism>
<dbReference type="EMBL" id="CP029449">
    <property type="protein sequence ID" value="AWL67371.1"/>
    <property type="molecule type" value="Genomic_DNA"/>
</dbReference>
<evidence type="ECO:0000256" key="5">
    <source>
        <dbReference type="ARBA" id="ARBA00048200"/>
    </source>
</evidence>
<evidence type="ECO:0000256" key="1">
    <source>
        <dbReference type="ARBA" id="ARBA00004781"/>
    </source>
</evidence>
<comment type="cofactor">
    <cofactor evidence="6">
        <name>Mg(2+)</name>
        <dbReference type="ChEBI" id="CHEBI:18420"/>
    </cofactor>
    <text evidence="6">Binds 1 Mg(2+) ion per monomer.</text>
</comment>
<dbReference type="Proteomes" id="UP000245399">
    <property type="component" value="Chromosome"/>
</dbReference>